<evidence type="ECO:0000256" key="3">
    <source>
        <dbReference type="ARBA" id="ARBA00022763"/>
    </source>
</evidence>
<keyword evidence="3" id="KW-0227">DNA damage</keyword>
<evidence type="ECO:0000256" key="14">
    <source>
        <dbReference type="ARBA" id="ARBA00048988"/>
    </source>
</evidence>
<keyword evidence="7 15" id="KW-0067">ATP-binding</keyword>
<dbReference type="GO" id="GO:0033202">
    <property type="term" value="C:DNA helicase complex"/>
    <property type="evidence" value="ECO:0007669"/>
    <property type="project" value="TreeGrafter"/>
</dbReference>
<dbReference type="Pfam" id="PF00580">
    <property type="entry name" value="UvrD-helicase"/>
    <property type="match status" value="2"/>
</dbReference>
<evidence type="ECO:0000256" key="2">
    <source>
        <dbReference type="ARBA" id="ARBA00022741"/>
    </source>
</evidence>
<evidence type="ECO:0000256" key="11">
    <source>
        <dbReference type="ARBA" id="ARBA00034617"/>
    </source>
</evidence>
<dbReference type="EMBL" id="FZPA01000003">
    <property type="protein sequence ID" value="SNS66646.1"/>
    <property type="molecule type" value="Genomic_DNA"/>
</dbReference>
<name>A0A239GBD3_9SPHN</name>
<dbReference type="PANTHER" id="PTHR11070">
    <property type="entry name" value="UVRD / RECB / PCRA DNA HELICASE FAMILY MEMBER"/>
    <property type="match status" value="1"/>
</dbReference>
<keyword evidence="8" id="KW-0238">DNA-binding</keyword>
<dbReference type="SUPFAM" id="SSF52980">
    <property type="entry name" value="Restriction endonuclease-like"/>
    <property type="match status" value="1"/>
</dbReference>
<dbReference type="InterPro" id="IPR038726">
    <property type="entry name" value="PDDEXK_AddAB-type"/>
</dbReference>
<evidence type="ECO:0000256" key="10">
    <source>
        <dbReference type="ARBA" id="ARBA00023235"/>
    </source>
</evidence>
<feature type="domain" description="UvrD-like helicase ATP-binding" evidence="17">
    <location>
        <begin position="8"/>
        <end position="515"/>
    </location>
</feature>
<evidence type="ECO:0000256" key="15">
    <source>
        <dbReference type="PROSITE-ProRule" id="PRU00560"/>
    </source>
</evidence>
<keyword evidence="1" id="KW-0540">Nuclease</keyword>
<dbReference type="Pfam" id="PF12705">
    <property type="entry name" value="PDDEXK_1"/>
    <property type="match status" value="1"/>
</dbReference>
<dbReference type="Proteomes" id="UP000198339">
    <property type="component" value="Unassembled WGS sequence"/>
</dbReference>
<keyword evidence="6" id="KW-0269">Exonuclease</keyword>
<proteinExistence type="predicted"/>
<dbReference type="Gene3D" id="1.10.486.10">
    <property type="entry name" value="PCRA, domain 4"/>
    <property type="match status" value="1"/>
</dbReference>
<dbReference type="EC" id="5.6.2.4" evidence="12"/>
<dbReference type="GO" id="GO:0005829">
    <property type="term" value="C:cytosol"/>
    <property type="evidence" value="ECO:0007669"/>
    <property type="project" value="TreeGrafter"/>
</dbReference>
<dbReference type="PANTHER" id="PTHR11070:SF2">
    <property type="entry name" value="ATP-DEPENDENT DNA HELICASE SRS2"/>
    <property type="match status" value="1"/>
</dbReference>
<dbReference type="GO" id="GO:0003677">
    <property type="term" value="F:DNA binding"/>
    <property type="evidence" value="ECO:0007669"/>
    <property type="project" value="UniProtKB-KW"/>
</dbReference>
<dbReference type="InterPro" id="IPR027417">
    <property type="entry name" value="P-loop_NTPase"/>
</dbReference>
<dbReference type="InterPro" id="IPR014017">
    <property type="entry name" value="DNA_helicase_UvrD-like_C"/>
</dbReference>
<evidence type="ECO:0000313" key="19">
    <source>
        <dbReference type="EMBL" id="SNS66646.1"/>
    </source>
</evidence>
<dbReference type="PROSITE" id="PS51198">
    <property type="entry name" value="UVRD_HELICASE_ATP_BIND"/>
    <property type="match status" value="1"/>
</dbReference>
<keyword evidence="10" id="KW-0413">Isomerase</keyword>
<dbReference type="InterPro" id="IPR011604">
    <property type="entry name" value="PDDEXK-like_dom_sf"/>
</dbReference>
<dbReference type="OrthoDB" id="9810135at2"/>
<evidence type="ECO:0000256" key="9">
    <source>
        <dbReference type="ARBA" id="ARBA00023204"/>
    </source>
</evidence>
<organism evidence="19 20">
    <name type="scientific">Sphingopyxis indica</name>
    <dbReference type="NCBI Taxonomy" id="436663"/>
    <lineage>
        <taxon>Bacteria</taxon>
        <taxon>Pseudomonadati</taxon>
        <taxon>Pseudomonadota</taxon>
        <taxon>Alphaproteobacteria</taxon>
        <taxon>Sphingomonadales</taxon>
        <taxon>Sphingomonadaceae</taxon>
        <taxon>Sphingopyxis</taxon>
    </lineage>
</organism>
<evidence type="ECO:0000256" key="13">
    <source>
        <dbReference type="ARBA" id="ARBA00034923"/>
    </source>
</evidence>
<reference evidence="19 20" key="1">
    <citation type="submission" date="2017-06" db="EMBL/GenBank/DDBJ databases">
        <authorList>
            <person name="Kim H.J."/>
            <person name="Triplett B.A."/>
        </authorList>
    </citation>
    <scope>NUCLEOTIDE SEQUENCE [LARGE SCALE GENOMIC DNA]</scope>
    <source>
        <strain evidence="19 20">DS15</strain>
    </source>
</reference>
<dbReference type="RefSeq" id="WP_089215208.1">
    <property type="nucleotide sequence ID" value="NZ_FZPA01000003.1"/>
</dbReference>
<dbReference type="InterPro" id="IPR011335">
    <property type="entry name" value="Restrct_endonuc-II-like"/>
</dbReference>
<dbReference type="Gene3D" id="3.90.320.10">
    <property type="match status" value="1"/>
</dbReference>
<feature type="region of interest" description="Disordered" evidence="16">
    <location>
        <begin position="169"/>
        <end position="207"/>
    </location>
</feature>
<feature type="domain" description="UvrD-like helicase C-terminal" evidence="18">
    <location>
        <begin position="545"/>
        <end position="819"/>
    </location>
</feature>
<protein>
    <recommendedName>
        <fullName evidence="12">DNA 3'-5' helicase</fullName>
        <ecNumber evidence="12">5.6.2.4</ecNumber>
    </recommendedName>
    <alternativeName>
        <fullName evidence="13">DNA 3'-5' helicase II</fullName>
    </alternativeName>
</protein>
<dbReference type="AlphaFoldDB" id="A0A239GBD3"/>
<keyword evidence="9" id="KW-0234">DNA repair</keyword>
<feature type="binding site" evidence="15">
    <location>
        <begin position="29"/>
        <end position="36"/>
    </location>
    <ligand>
        <name>ATP</name>
        <dbReference type="ChEBI" id="CHEBI:30616"/>
    </ligand>
</feature>
<dbReference type="GO" id="GO:0000725">
    <property type="term" value="P:recombinational repair"/>
    <property type="evidence" value="ECO:0007669"/>
    <property type="project" value="TreeGrafter"/>
</dbReference>
<evidence type="ECO:0000256" key="8">
    <source>
        <dbReference type="ARBA" id="ARBA00023125"/>
    </source>
</evidence>
<evidence type="ECO:0000256" key="4">
    <source>
        <dbReference type="ARBA" id="ARBA00022801"/>
    </source>
</evidence>
<dbReference type="Pfam" id="PF13361">
    <property type="entry name" value="UvrD_C"/>
    <property type="match status" value="1"/>
</dbReference>
<evidence type="ECO:0000256" key="16">
    <source>
        <dbReference type="SAM" id="MobiDB-lite"/>
    </source>
</evidence>
<evidence type="ECO:0000313" key="20">
    <source>
        <dbReference type="Proteomes" id="UP000198339"/>
    </source>
</evidence>
<dbReference type="Gene3D" id="3.40.50.300">
    <property type="entry name" value="P-loop containing nucleotide triphosphate hydrolases"/>
    <property type="match status" value="4"/>
</dbReference>
<comment type="catalytic activity">
    <reaction evidence="11">
        <text>Couples ATP hydrolysis with the unwinding of duplex DNA by translocating in the 3'-5' direction.</text>
        <dbReference type="EC" id="5.6.2.4"/>
    </reaction>
</comment>
<evidence type="ECO:0000259" key="18">
    <source>
        <dbReference type="PROSITE" id="PS51217"/>
    </source>
</evidence>
<gene>
    <name evidence="19" type="ORF">SAMN06295955_103124</name>
</gene>
<comment type="catalytic activity">
    <reaction evidence="14">
        <text>ATP + H2O = ADP + phosphate + H(+)</text>
        <dbReference type="Rhea" id="RHEA:13065"/>
        <dbReference type="ChEBI" id="CHEBI:15377"/>
        <dbReference type="ChEBI" id="CHEBI:15378"/>
        <dbReference type="ChEBI" id="CHEBI:30616"/>
        <dbReference type="ChEBI" id="CHEBI:43474"/>
        <dbReference type="ChEBI" id="CHEBI:456216"/>
        <dbReference type="EC" id="5.6.2.4"/>
    </reaction>
</comment>
<dbReference type="InterPro" id="IPR014016">
    <property type="entry name" value="UvrD-like_ATP-bd"/>
</dbReference>
<evidence type="ECO:0000256" key="5">
    <source>
        <dbReference type="ARBA" id="ARBA00022806"/>
    </source>
</evidence>
<dbReference type="SUPFAM" id="SSF52540">
    <property type="entry name" value="P-loop containing nucleoside triphosphate hydrolases"/>
    <property type="match status" value="1"/>
</dbReference>
<dbReference type="GO" id="GO:0004527">
    <property type="term" value="F:exonuclease activity"/>
    <property type="evidence" value="ECO:0007669"/>
    <property type="project" value="UniProtKB-KW"/>
</dbReference>
<evidence type="ECO:0000256" key="1">
    <source>
        <dbReference type="ARBA" id="ARBA00022722"/>
    </source>
</evidence>
<keyword evidence="5 15" id="KW-0347">Helicase</keyword>
<evidence type="ECO:0000256" key="12">
    <source>
        <dbReference type="ARBA" id="ARBA00034808"/>
    </source>
</evidence>
<evidence type="ECO:0000259" key="17">
    <source>
        <dbReference type="PROSITE" id="PS51198"/>
    </source>
</evidence>
<sequence>MAAPFKRLDDLDPRQGAAADPESHVWLGASAGTGKTQVLSARVLRLMLEGVSPEAILCITFTKAGAAEMAHRIHERLAAWVRMDDGDLRLDLRALGLDWDRPGLIERARSLFATVIDSPGGAIRVQTIHAFCQTLLASFPLEAKLLPGFRAIEEDEARALQRQVLSELLESPSPSGEGFGVGPRSLAQGRGAPPPAPPLKGRGEESDLRDAAAMLSRRLGPDAALSFLSSCAPIFGGPAAALPPRAHDLREAFGLPTGDPDRWLIEQVAAGAVADDDVKAVAASGANWGTRTGLACNDAMIGWLIADAPARAAMLDELLGCFLTGKGELRADFAGEKGKMRDCLDAAVRIVEAAQRLRTTATAMRVADDLAAAWHLGSRFAEAYALAKREAGLADFDDLITLAGSLLRVSHFGEWVRFKLDQRTDHILVDEAQDTNMRQWGIVLSLAEEFFASAPDDAERVRTLFTVGDRKQAIFGFQGTDPRAFGAARDLFHGLGERAGQAFRQVDLVSNYRSTPAVLAVADAWLAAGGAKAMGLDGAEPPHRPFRDAHAGQVELWAPLPVGKALDAEAEEGDGDDGGDGTAPASDPASMRLARAIADEVREWTLHGKDGRPVAPGDIMILVRRRRDLAARIVARLQALHVPVAGVDRFALTQPLAVQDLIAAMRFAVQPHDDLNLAALLVSPLIGWTQEELYARTRARGRAAIWEHLRATEGDLPPATMATLRQLLAMADFTTPFRFLETILSGPIDGRRKLYARLGREARDPIDELLGQALAFEARETVSLLGFLTAVSGSAADIKRQTEARSDVVRVMTVHGSKGLQAPIVILADATDDAGIGHRPFSVDAAGWEKLPVFALPADERHGRLAEAYDKAALAAAEEHWRLFYVAMTRAEEILVVAGVTKKPDRTVPEASWHAAAEAVLAGMGCDWEEAGPHWGRRRVHRANPGKWAKVAKTAKTAPPPLALPAWAHAAAPEEARPPRPLAPSALGEDDVAVPPQGSARADAVTRGLLLHGLFERLPPVAAEKRRDAALRWLAAQAPALDEAARSAMAEEVLGVLDDPAHAALFGPGSLAEVPLSAVVDGMVVAGIVDRLLVTDEAVTVIDYKTGRQVPATAAEVAPAYLRQMAAYAGALGVIFPGRRIAAALLYTAAPKLVQLDDAILAAHKPAFPAAKANLPSTPLEPGAPTA</sequence>
<keyword evidence="20" id="KW-1185">Reference proteome</keyword>
<accession>A0A239GBD3</accession>
<dbReference type="PROSITE" id="PS51217">
    <property type="entry name" value="UVRD_HELICASE_CTER"/>
    <property type="match status" value="1"/>
</dbReference>
<dbReference type="InterPro" id="IPR000212">
    <property type="entry name" value="DNA_helicase_UvrD/REP"/>
</dbReference>
<evidence type="ECO:0000256" key="6">
    <source>
        <dbReference type="ARBA" id="ARBA00022839"/>
    </source>
</evidence>
<keyword evidence="2 15" id="KW-0547">Nucleotide-binding</keyword>
<dbReference type="GO" id="GO:0043138">
    <property type="term" value="F:3'-5' DNA helicase activity"/>
    <property type="evidence" value="ECO:0007669"/>
    <property type="project" value="UniProtKB-EC"/>
</dbReference>
<evidence type="ECO:0000256" key="7">
    <source>
        <dbReference type="ARBA" id="ARBA00022840"/>
    </source>
</evidence>
<keyword evidence="4 15" id="KW-0378">Hydrolase</keyword>
<dbReference type="GO" id="GO:0005524">
    <property type="term" value="F:ATP binding"/>
    <property type="evidence" value="ECO:0007669"/>
    <property type="project" value="UniProtKB-UniRule"/>
</dbReference>